<name>A0ABU1TUZ5_9BACL</name>
<accession>A0ABU1TUZ5</accession>
<organism evidence="2 3">
    <name type="scientific">Fictibacillus barbaricus</name>
    <dbReference type="NCBI Taxonomy" id="182136"/>
    <lineage>
        <taxon>Bacteria</taxon>
        <taxon>Bacillati</taxon>
        <taxon>Bacillota</taxon>
        <taxon>Bacilli</taxon>
        <taxon>Bacillales</taxon>
        <taxon>Fictibacillaceae</taxon>
        <taxon>Fictibacillus</taxon>
    </lineage>
</organism>
<keyword evidence="3" id="KW-1185">Reference proteome</keyword>
<proteinExistence type="predicted"/>
<feature type="region of interest" description="Disordered" evidence="1">
    <location>
        <begin position="1"/>
        <end position="38"/>
    </location>
</feature>
<reference evidence="2 3" key="1">
    <citation type="submission" date="2023-07" db="EMBL/GenBank/DDBJ databases">
        <title>Sorghum-associated microbial communities from plants grown in Nebraska, USA.</title>
        <authorList>
            <person name="Schachtman D."/>
        </authorList>
    </citation>
    <scope>NUCLEOTIDE SEQUENCE [LARGE SCALE GENOMIC DNA]</scope>
    <source>
        <strain evidence="2 3">BE211</strain>
    </source>
</reference>
<gene>
    <name evidence="2" type="ORF">J2X07_000005</name>
</gene>
<dbReference type="RefSeq" id="WP_396193547.1">
    <property type="nucleotide sequence ID" value="NZ_JAVDWA010000001.1"/>
</dbReference>
<comment type="caution">
    <text evidence="2">The sequence shown here is derived from an EMBL/GenBank/DDBJ whole genome shotgun (WGS) entry which is preliminary data.</text>
</comment>
<dbReference type="EMBL" id="JAVDWA010000001">
    <property type="protein sequence ID" value="MDR7071030.1"/>
    <property type="molecule type" value="Genomic_DNA"/>
</dbReference>
<evidence type="ECO:0000256" key="1">
    <source>
        <dbReference type="SAM" id="MobiDB-lite"/>
    </source>
</evidence>
<protein>
    <submittedName>
        <fullName evidence="2">Mn-containing catalase</fullName>
    </submittedName>
</protein>
<dbReference type="Proteomes" id="UP001258181">
    <property type="component" value="Unassembled WGS sequence"/>
</dbReference>
<evidence type="ECO:0000313" key="2">
    <source>
        <dbReference type="EMBL" id="MDR7071030.1"/>
    </source>
</evidence>
<evidence type="ECO:0000313" key="3">
    <source>
        <dbReference type="Proteomes" id="UP001258181"/>
    </source>
</evidence>
<sequence length="50" mass="5434">MVNPQAEMADELSVVEPPKGFPVPNLPEMPNEHSPGLGDMNVGWSSKFII</sequence>